<organism evidence="2 3">
    <name type="scientific">Stenomitos frigidus AS-A4</name>
    <dbReference type="NCBI Taxonomy" id="2933935"/>
    <lineage>
        <taxon>Bacteria</taxon>
        <taxon>Bacillati</taxon>
        <taxon>Cyanobacteriota</taxon>
        <taxon>Cyanophyceae</taxon>
        <taxon>Leptolyngbyales</taxon>
        <taxon>Leptolyngbyaceae</taxon>
        <taxon>Stenomitos</taxon>
    </lineage>
</organism>
<feature type="domain" description="Transcription factor zinc-finger" evidence="1">
    <location>
        <begin position="75"/>
        <end position="113"/>
    </location>
</feature>
<evidence type="ECO:0000259" key="1">
    <source>
        <dbReference type="Pfam" id="PF13453"/>
    </source>
</evidence>
<reference evidence="2 3" key="1">
    <citation type="submission" date="2022-04" db="EMBL/GenBank/DDBJ databases">
        <title>Positive selection, recombination, and allopatry shape intraspecific diversity of widespread and dominant cyanobacteria.</title>
        <authorList>
            <person name="Wei J."/>
            <person name="Shu W."/>
            <person name="Hu C."/>
        </authorList>
    </citation>
    <scope>NUCLEOTIDE SEQUENCE [LARGE SCALE GENOMIC DNA]</scope>
    <source>
        <strain evidence="2 3">AS-A4</strain>
    </source>
</reference>
<keyword evidence="3" id="KW-1185">Reference proteome</keyword>
<dbReference type="EMBL" id="JAMPLM010000004">
    <property type="protein sequence ID" value="MEP1058243.1"/>
    <property type="molecule type" value="Genomic_DNA"/>
</dbReference>
<comment type="caution">
    <text evidence="2">The sequence shown here is derived from an EMBL/GenBank/DDBJ whole genome shotgun (WGS) entry which is preliminary data.</text>
</comment>
<accession>A0ABV0KGT3</accession>
<dbReference type="Proteomes" id="UP001476950">
    <property type="component" value="Unassembled WGS sequence"/>
</dbReference>
<sequence>MQCPKDKQVSLVESQLAAQLAAHHCPECEGVWIPGAEYESWQVQQPLTESLSALIDQALETNVDRSPFDARAALCPECNAYLARAKVSAKTPFYVERCPNCKGIWCDRGEWNTLQTLSLHTVIDQMFLGEWQTRTREREQLAQERRATIDKLGAELAAQIFELADILKQHPNGDFGVAYLMRRCDK</sequence>
<dbReference type="RefSeq" id="WP_190454933.1">
    <property type="nucleotide sequence ID" value="NZ_JAMPLM010000004.1"/>
</dbReference>
<evidence type="ECO:0000313" key="3">
    <source>
        <dbReference type="Proteomes" id="UP001476950"/>
    </source>
</evidence>
<protein>
    <submittedName>
        <fullName evidence="2">Zf-TFIIB domain-containing protein</fullName>
    </submittedName>
</protein>
<name>A0ABV0KGT3_9CYAN</name>
<dbReference type="Pfam" id="PF13453">
    <property type="entry name" value="Zn_ribbon_TFIIB"/>
    <property type="match status" value="2"/>
</dbReference>
<proteinExistence type="predicted"/>
<dbReference type="InterPro" id="IPR027392">
    <property type="entry name" value="TF_Znf"/>
</dbReference>
<feature type="domain" description="Transcription factor zinc-finger" evidence="1">
    <location>
        <begin position="2"/>
        <end position="41"/>
    </location>
</feature>
<gene>
    <name evidence="2" type="ORF">NDI38_07295</name>
</gene>
<evidence type="ECO:0000313" key="2">
    <source>
        <dbReference type="EMBL" id="MEP1058243.1"/>
    </source>
</evidence>